<dbReference type="InterPro" id="IPR046341">
    <property type="entry name" value="SET_dom_sf"/>
</dbReference>
<evidence type="ECO:0008006" key="2">
    <source>
        <dbReference type="Google" id="ProtNLM"/>
    </source>
</evidence>
<protein>
    <recommendedName>
        <fullName evidence="2">SET domain-containing protein</fullName>
    </recommendedName>
</protein>
<proteinExistence type="predicted"/>
<name>A0A0A9YR50_LYGHE</name>
<dbReference type="Gene3D" id="3.90.1410.10">
    <property type="entry name" value="set domain protein methyltransferase, domain 1"/>
    <property type="match status" value="1"/>
</dbReference>
<dbReference type="SUPFAM" id="SSF82199">
    <property type="entry name" value="SET domain"/>
    <property type="match status" value="1"/>
</dbReference>
<organism evidence="1">
    <name type="scientific">Lygus hesperus</name>
    <name type="common">Western plant bug</name>
    <dbReference type="NCBI Taxonomy" id="30085"/>
    <lineage>
        <taxon>Eukaryota</taxon>
        <taxon>Metazoa</taxon>
        <taxon>Ecdysozoa</taxon>
        <taxon>Arthropoda</taxon>
        <taxon>Hexapoda</taxon>
        <taxon>Insecta</taxon>
        <taxon>Pterygota</taxon>
        <taxon>Neoptera</taxon>
        <taxon>Paraneoptera</taxon>
        <taxon>Hemiptera</taxon>
        <taxon>Heteroptera</taxon>
        <taxon>Panheteroptera</taxon>
        <taxon>Cimicomorpha</taxon>
        <taxon>Miridae</taxon>
        <taxon>Mirini</taxon>
        <taxon>Lygus</taxon>
    </lineage>
</organism>
<reference evidence="1" key="2">
    <citation type="submission" date="2014-07" db="EMBL/GenBank/DDBJ databases">
        <authorList>
            <person name="Hull J."/>
        </authorList>
    </citation>
    <scope>NUCLEOTIDE SEQUENCE</scope>
</reference>
<dbReference type="EMBL" id="GBHO01011594">
    <property type="protein sequence ID" value="JAG32010.1"/>
    <property type="molecule type" value="Transcribed_RNA"/>
</dbReference>
<sequence>MVPLLDMVNHSNRPNCAVRIARSPLLPHHASAITLHTIAPVSVGGELCRHYNFALSRSNALFRYGFLPFDILTMIEIDQAKELYLSQRETFMTEEDAQLQSLAKQEAEV</sequence>
<evidence type="ECO:0000313" key="1">
    <source>
        <dbReference type="EMBL" id="JAG32010.1"/>
    </source>
</evidence>
<gene>
    <name evidence="1" type="ORF">CM83_19263</name>
</gene>
<reference evidence="1" key="1">
    <citation type="journal article" date="2014" name="PLoS ONE">
        <title>Transcriptome-Based Identification of ABC Transporters in the Western Tarnished Plant Bug Lygus hesperus.</title>
        <authorList>
            <person name="Hull J.J."/>
            <person name="Chaney K."/>
            <person name="Geib S.M."/>
            <person name="Fabrick J.A."/>
            <person name="Brent C.S."/>
            <person name="Walsh D."/>
            <person name="Lavine L.C."/>
        </authorList>
    </citation>
    <scope>NUCLEOTIDE SEQUENCE</scope>
</reference>
<dbReference type="AlphaFoldDB" id="A0A0A9YR50"/>
<accession>A0A0A9YR50</accession>